<dbReference type="Proteomes" id="UP000230595">
    <property type="component" value="Unassembled WGS sequence"/>
</dbReference>
<reference evidence="3" key="1">
    <citation type="submission" date="2017-09" db="EMBL/GenBank/DDBJ databases">
        <title>Depth-based differentiation of microbial function through sediment-hosted aquifers and enrichment of novel symbionts in the deep terrestrial subsurface.</title>
        <authorList>
            <person name="Probst A.J."/>
            <person name="Ladd B."/>
            <person name="Jarett J.K."/>
            <person name="Geller-Mcgrath D.E."/>
            <person name="Sieber C.M.K."/>
            <person name="Emerson J.B."/>
            <person name="Anantharaman K."/>
            <person name="Thomas B.C."/>
            <person name="Malmstrom R."/>
            <person name="Stieglmeier M."/>
            <person name="Klingl A."/>
            <person name="Woyke T."/>
            <person name="Ryan C.M."/>
            <person name="Banfield J.F."/>
        </authorList>
    </citation>
    <scope>NUCLEOTIDE SEQUENCE [LARGE SCALE GENOMIC DNA]</scope>
</reference>
<dbReference type="Gene3D" id="3.30.1490.300">
    <property type="match status" value="1"/>
</dbReference>
<dbReference type="AlphaFoldDB" id="A0A2M7CQB1"/>
<organism evidence="2 3">
    <name type="scientific">Candidatus Wolfebacteria bacterium CG02_land_8_20_14_3_00_37_12</name>
    <dbReference type="NCBI Taxonomy" id="1975066"/>
    <lineage>
        <taxon>Bacteria</taxon>
        <taxon>Candidatus Wolfeibacteriota</taxon>
    </lineage>
</organism>
<evidence type="ECO:0000256" key="1">
    <source>
        <dbReference type="SAM" id="Phobius"/>
    </source>
</evidence>
<dbReference type="Gene3D" id="3.30.420.40">
    <property type="match status" value="2"/>
</dbReference>
<evidence type="ECO:0000313" key="2">
    <source>
        <dbReference type="EMBL" id="PIV31835.1"/>
    </source>
</evidence>
<keyword evidence="1" id="KW-1133">Transmembrane helix</keyword>
<keyword evidence="1" id="KW-0472">Membrane</keyword>
<comment type="caution">
    <text evidence="2">The sequence shown here is derived from an EMBL/GenBank/DDBJ whole genome shotgun (WGS) entry which is preliminary data.</text>
</comment>
<feature type="transmembrane region" description="Helical" evidence="1">
    <location>
        <begin position="348"/>
        <end position="372"/>
    </location>
</feature>
<protein>
    <recommendedName>
        <fullName evidence="4">SHS2 domain-containing protein</fullName>
    </recommendedName>
</protein>
<evidence type="ECO:0000313" key="3">
    <source>
        <dbReference type="Proteomes" id="UP000230595"/>
    </source>
</evidence>
<dbReference type="EMBL" id="PEUH01000021">
    <property type="protein sequence ID" value="PIV31835.1"/>
    <property type="molecule type" value="Genomic_DNA"/>
</dbReference>
<evidence type="ECO:0008006" key="4">
    <source>
        <dbReference type="Google" id="ProtNLM"/>
    </source>
</evidence>
<keyword evidence="1" id="KW-0812">Transmembrane</keyword>
<sequence>MNYKKILNIINPQPKIGALEIGDVDLKFSCIEDDKFISYSVKLAAGVVKDGKISDREGFLSALSVMRSQITAKVKEKINIIVNISDNNVYFQVFNLPALEHNLEEAVNLNLKMISPIDFNNAYYDWQVIGEEIIDGRAQSEIFGAFSEAKIIDEFDSALKANNFVPVAFEFSGIALARLAIDFGANMDKAKPSLLFYIGANGLSFNLIRNGSLYFNHFVSWQTIYSETREIPMDLFRKLIVDEIKKVLSFYGTRWKEQIDEMILVTHGLNDAIIKIAAENFSFSKVQPLSLKKINDVSPGNIQPAWFSVLGSAIRGTIPRSKDNMISLAKIGTEEEFFQHRILGFVKIWRNVILIVLTVMLIVFAGVDSLFLGKTVASLNNQFSGLGEYKQSEKEEFGKNKKEIEDLNQKIDFAVKASAERSVWSGFFEKINSLAANDNISIRRIYIQSINAPVLFNALAPSEDAAIDFKNKLIAEGFHNVDLPITKISRTEKGVEFTVSFGIK</sequence>
<gene>
    <name evidence="2" type="ORF">COS33_01075</name>
</gene>
<accession>A0A2M7CQB1</accession>
<name>A0A2M7CQB1_9BACT</name>
<proteinExistence type="predicted"/>